<dbReference type="PANTHER" id="PTHR10682">
    <property type="entry name" value="POLY A POLYMERASE"/>
    <property type="match status" value="1"/>
</dbReference>
<gene>
    <name evidence="2" type="ORF">PPACK8108_LOCUS13641</name>
</gene>
<dbReference type="Proteomes" id="UP001153365">
    <property type="component" value="Unassembled WGS sequence"/>
</dbReference>
<evidence type="ECO:0000313" key="2">
    <source>
        <dbReference type="EMBL" id="CAH7681093.1"/>
    </source>
</evidence>
<dbReference type="GO" id="GO:1990817">
    <property type="term" value="F:poly(A) RNA polymerase activity"/>
    <property type="evidence" value="ECO:0007669"/>
    <property type="project" value="TreeGrafter"/>
</dbReference>
<dbReference type="SUPFAM" id="SSF81301">
    <property type="entry name" value="Nucleotidyltransferase"/>
    <property type="match status" value="1"/>
</dbReference>
<dbReference type="GO" id="GO:0005634">
    <property type="term" value="C:nucleus"/>
    <property type="evidence" value="ECO:0007669"/>
    <property type="project" value="TreeGrafter"/>
</dbReference>
<dbReference type="PANTHER" id="PTHR10682:SF10">
    <property type="entry name" value="POLYNUCLEOTIDE ADENYLYLTRANSFERASE"/>
    <property type="match status" value="1"/>
</dbReference>
<dbReference type="AlphaFoldDB" id="A0AAV0B7G0"/>
<dbReference type="EMBL" id="CALTRL010003397">
    <property type="protein sequence ID" value="CAH7681093.1"/>
    <property type="molecule type" value="Genomic_DNA"/>
</dbReference>
<accession>A0AAV0B7G0</accession>
<organism evidence="2 3">
    <name type="scientific">Phakopsora pachyrhizi</name>
    <name type="common">Asian soybean rust disease fungus</name>
    <dbReference type="NCBI Taxonomy" id="170000"/>
    <lineage>
        <taxon>Eukaryota</taxon>
        <taxon>Fungi</taxon>
        <taxon>Dikarya</taxon>
        <taxon>Basidiomycota</taxon>
        <taxon>Pucciniomycotina</taxon>
        <taxon>Pucciniomycetes</taxon>
        <taxon>Pucciniales</taxon>
        <taxon>Phakopsoraceae</taxon>
        <taxon>Phakopsora</taxon>
    </lineage>
</organism>
<dbReference type="Pfam" id="PF20750">
    <property type="entry name" value="PAP_NTPase"/>
    <property type="match status" value="1"/>
</dbReference>
<keyword evidence="3" id="KW-1185">Reference proteome</keyword>
<dbReference type="Gene3D" id="3.30.460.10">
    <property type="entry name" value="Beta Polymerase, domain 2"/>
    <property type="match status" value="1"/>
</dbReference>
<proteinExistence type="predicted"/>
<evidence type="ECO:0000313" key="3">
    <source>
        <dbReference type="Proteomes" id="UP001153365"/>
    </source>
</evidence>
<reference evidence="2" key="1">
    <citation type="submission" date="2022-06" db="EMBL/GenBank/DDBJ databases">
        <authorList>
            <consortium name="SYNGENTA / RWTH Aachen University"/>
        </authorList>
    </citation>
    <scope>NUCLEOTIDE SEQUENCE</scope>
</reference>
<dbReference type="InterPro" id="IPR048840">
    <property type="entry name" value="PolA_pol_NTPase"/>
</dbReference>
<feature type="non-terminal residue" evidence="2">
    <location>
        <position position="1"/>
    </location>
</feature>
<name>A0AAV0B7G0_PHAPC</name>
<dbReference type="InterPro" id="IPR043519">
    <property type="entry name" value="NT_sf"/>
</dbReference>
<protein>
    <recommendedName>
        <fullName evidence="1">Poly(A) polymerase nucleotidyltransferase domain-containing protein</fullName>
    </recommendedName>
</protein>
<evidence type="ECO:0000259" key="1">
    <source>
        <dbReference type="Pfam" id="PF20750"/>
    </source>
</evidence>
<comment type="caution">
    <text evidence="2">The sequence shown here is derived from an EMBL/GenBank/DDBJ whole genome shotgun (WGS) entry which is preliminary data.</text>
</comment>
<feature type="domain" description="Poly(A) polymerase nucleotidyltransferase" evidence="1">
    <location>
        <begin position="2"/>
        <end position="88"/>
    </location>
</feature>
<sequence length="104" mass="11646">EHLFELLPIMLKQRPKVPNISKVPEAFVPIITLKLSGIKVDLLFAQLALPSIPDTLELWNDSLLKSQNNQCVQSQGGFRATDKILQLVPDIAVFRDSLRAIKSI</sequence>